<proteinExistence type="predicted"/>
<feature type="compositionally biased region" description="Basic residues" evidence="1">
    <location>
        <begin position="9"/>
        <end position="18"/>
    </location>
</feature>
<dbReference type="OMA" id="CWAENRS"/>
<feature type="region of interest" description="Disordered" evidence="1">
    <location>
        <begin position="223"/>
        <end position="249"/>
    </location>
</feature>
<dbReference type="PANTHER" id="PTHR22306:SF2">
    <property type="entry name" value="CHROMOSOME 7 OPEN READING FRAME 50"/>
    <property type="match status" value="1"/>
</dbReference>
<dbReference type="Pfam" id="PF10180">
    <property type="entry name" value="WKF"/>
    <property type="match status" value="1"/>
</dbReference>
<dbReference type="OrthoDB" id="10261563at2759"/>
<dbReference type="AlphaFoldDB" id="A0A8W8LQL7"/>
<feature type="compositionally biased region" description="Basic and acidic residues" evidence="1">
    <location>
        <begin position="80"/>
        <end position="90"/>
    </location>
</feature>
<feature type="region of interest" description="Disordered" evidence="1">
    <location>
        <begin position="1"/>
        <end position="161"/>
    </location>
</feature>
<evidence type="ECO:0000313" key="4">
    <source>
        <dbReference type="Proteomes" id="UP000005408"/>
    </source>
</evidence>
<reference evidence="3" key="1">
    <citation type="submission" date="2022-08" db="UniProtKB">
        <authorList>
            <consortium name="EnsemblMetazoa"/>
        </authorList>
    </citation>
    <scope>IDENTIFICATION</scope>
    <source>
        <strain evidence="3">05x7-T-G4-1.051#20</strain>
    </source>
</reference>
<feature type="compositionally biased region" description="Basic residues" evidence="1">
    <location>
        <begin position="128"/>
        <end position="139"/>
    </location>
</feature>
<dbReference type="EnsemblMetazoa" id="G2923.1">
    <property type="protein sequence ID" value="G2923.1:cds"/>
    <property type="gene ID" value="G2923"/>
</dbReference>
<dbReference type="Proteomes" id="UP000005408">
    <property type="component" value="Unassembled WGS sequence"/>
</dbReference>
<name>A0A8W8LQL7_MAGGI</name>
<dbReference type="InterPro" id="IPR019327">
    <property type="entry name" value="WKF"/>
</dbReference>
<feature type="compositionally biased region" description="Basic and acidic residues" evidence="1">
    <location>
        <begin position="103"/>
        <end position="113"/>
    </location>
</feature>
<sequence>MSKDDRSLQKAKKGKSRQKSKEKETRCENENAQTDPRVNITAESEEVGEKVEDSGSENGKAKKMKKSKKRKSLDALDVTEADKAESKEIDNTQTPVKKKKKRQVNEKTDKASDESGDNPGNDSEVKKSPKSKKKKKKKLKEQDNEQSTPDPEQKGDKLASEYLKQWSDDRKNWKFQKVRQVWLLKHMYKQDQVTDDDFEILLLYLDGLKGKSREVTVKQAEDIMEKDEDSEETEHMKTERARKIVQLLS</sequence>
<evidence type="ECO:0000313" key="3">
    <source>
        <dbReference type="EnsemblMetazoa" id="G2923.1:cds"/>
    </source>
</evidence>
<feature type="compositionally biased region" description="Basic residues" evidence="1">
    <location>
        <begin position="61"/>
        <end position="71"/>
    </location>
</feature>
<keyword evidence="4" id="KW-1185">Reference proteome</keyword>
<evidence type="ECO:0000256" key="1">
    <source>
        <dbReference type="SAM" id="MobiDB-lite"/>
    </source>
</evidence>
<feature type="compositionally biased region" description="Basic and acidic residues" evidence="1">
    <location>
        <begin position="233"/>
        <end position="242"/>
    </location>
</feature>
<feature type="compositionally biased region" description="Basic and acidic residues" evidence="1">
    <location>
        <begin position="19"/>
        <end position="29"/>
    </location>
</feature>
<protein>
    <recommendedName>
        <fullName evidence="2">WKF domain-containing protein</fullName>
    </recommendedName>
</protein>
<feature type="domain" description="WKF" evidence="2">
    <location>
        <begin position="161"/>
        <end position="223"/>
    </location>
</feature>
<accession>A0A8W8LQL7</accession>
<dbReference type="EnsemblMetazoa" id="G2923.2">
    <property type="protein sequence ID" value="G2923.2:cds"/>
    <property type="gene ID" value="G2923"/>
</dbReference>
<dbReference type="PANTHER" id="PTHR22306">
    <property type="entry name" value="CHROMOSOME 7 OPEN READING FRAME 50"/>
    <property type="match status" value="1"/>
</dbReference>
<evidence type="ECO:0000259" key="2">
    <source>
        <dbReference type="Pfam" id="PF10180"/>
    </source>
</evidence>
<organism evidence="3 4">
    <name type="scientific">Magallana gigas</name>
    <name type="common">Pacific oyster</name>
    <name type="synonym">Crassostrea gigas</name>
    <dbReference type="NCBI Taxonomy" id="29159"/>
    <lineage>
        <taxon>Eukaryota</taxon>
        <taxon>Metazoa</taxon>
        <taxon>Spiralia</taxon>
        <taxon>Lophotrochozoa</taxon>
        <taxon>Mollusca</taxon>
        <taxon>Bivalvia</taxon>
        <taxon>Autobranchia</taxon>
        <taxon>Pteriomorphia</taxon>
        <taxon>Ostreida</taxon>
        <taxon>Ostreoidea</taxon>
        <taxon>Ostreidae</taxon>
        <taxon>Magallana</taxon>
    </lineage>
</organism>